<proteinExistence type="predicted"/>
<reference evidence="2" key="1">
    <citation type="submission" date="2015-12" db="EMBL/GenBank/DDBJ databases">
        <title>Update maize B73 reference genome by single molecule sequencing technologies.</title>
        <authorList>
            <consortium name="Maize Genome Sequencing Project"/>
            <person name="Ware D."/>
        </authorList>
    </citation>
    <scope>NUCLEOTIDE SEQUENCE [LARGE SCALE GENOMIC DNA]</scope>
    <source>
        <tissue evidence="2">Seedling</tissue>
    </source>
</reference>
<dbReference type="AlphaFoldDB" id="A0A1D6LCG2"/>
<accession>A0A1D6LCG2</accession>
<feature type="region of interest" description="Disordered" evidence="1">
    <location>
        <begin position="346"/>
        <end position="366"/>
    </location>
</feature>
<dbReference type="InParanoid" id="A0A1D6LCG2"/>
<evidence type="ECO:0000256" key="1">
    <source>
        <dbReference type="SAM" id="MobiDB-lite"/>
    </source>
</evidence>
<name>A0A1D6LCG2_MAIZE</name>
<sequence>MEDNSLHSDPMKPHDETSDMGIGVQHRKPFINDSVTLESEVLTSVEPTVLNLMTSTCADQHLQPAPEEYGLDSVICIADHASDGLELSTGRVGVDGNLSSLIDLAPDCSVLASGSISEEGLSVSKVSIPSLEATVPFAGREINLAFDDINIPSAADSLLIEKHKTRESTIHLGHVNYFTDVPRSVLQEALKSNSLTKRVKTEKLNQGGVMLSARRTNTDEDILSKAQRLAAKRNLEISESSFISFDPKIITSKCEKIGISLGNTENEVLHSVVSIKNIEIDRLTVAAKLPPLNRVNSFNNDEETEVDAELSQISENWDDEAGLGALDRCCELTVAPRRKKANRAFLNGKVNRPSKKPITPSKISLK</sequence>
<feature type="region of interest" description="Disordered" evidence="1">
    <location>
        <begin position="1"/>
        <end position="23"/>
    </location>
</feature>
<feature type="compositionally biased region" description="Basic and acidic residues" evidence="1">
    <location>
        <begin position="1"/>
        <end position="17"/>
    </location>
</feature>
<dbReference type="ExpressionAtlas" id="A0A1D6LCG2">
    <property type="expression patterns" value="baseline and differential"/>
</dbReference>
<organism evidence="2">
    <name type="scientific">Zea mays</name>
    <name type="common">Maize</name>
    <dbReference type="NCBI Taxonomy" id="4577"/>
    <lineage>
        <taxon>Eukaryota</taxon>
        <taxon>Viridiplantae</taxon>
        <taxon>Streptophyta</taxon>
        <taxon>Embryophyta</taxon>
        <taxon>Tracheophyta</taxon>
        <taxon>Spermatophyta</taxon>
        <taxon>Magnoliopsida</taxon>
        <taxon>Liliopsida</taxon>
        <taxon>Poales</taxon>
        <taxon>Poaceae</taxon>
        <taxon>PACMAD clade</taxon>
        <taxon>Panicoideae</taxon>
        <taxon>Andropogonodae</taxon>
        <taxon>Andropogoneae</taxon>
        <taxon>Tripsacinae</taxon>
        <taxon>Zea</taxon>
    </lineage>
</organism>
<gene>
    <name evidence="2" type="ORF">ZEAMMB73_Zm00001d034926</name>
</gene>
<evidence type="ECO:0000313" key="2">
    <source>
        <dbReference type="EMBL" id="ONM11763.1"/>
    </source>
</evidence>
<dbReference type="EMBL" id="CM007647">
    <property type="protein sequence ID" value="ONM11763.1"/>
    <property type="molecule type" value="Genomic_DNA"/>
</dbReference>
<dbReference type="IntAct" id="A0A1D6LCG2">
    <property type="interactions" value="12"/>
</dbReference>
<protein>
    <submittedName>
        <fullName evidence="2">Uncharacterized protein</fullName>
    </submittedName>
</protein>